<dbReference type="InterPro" id="IPR039535">
    <property type="entry name" value="ASST-like"/>
</dbReference>
<comment type="caution">
    <text evidence="2">The sequence shown here is derived from an EMBL/GenBank/DDBJ whole genome shotgun (WGS) entry which is preliminary data.</text>
</comment>
<accession>A0A218Z3E0</accession>
<dbReference type="AlphaFoldDB" id="A0A218Z3E0"/>
<sequence>MRPFFAAVFVSPALSLDSIYPNIGSAAFDSGYYGPYPNRSYITAPGITSPRHNILNSDQRCHDGLYIMTTLRGDNVDPKGQSPMIHDTNGSLVWMNATYGETFGHGVQRFREKDYLTFWRGNDKVHGHGEGMYFMLDEEYREVYRFTAGDGRLGDLHEFRITEQGTALITQYRYEKGEWGGPGLISQGYIWDSVFQELDIETGEVLFEWHAYDHIDIDTSDLPSGSEGRDQFSGYDFFHINSVEKDALGNYLISSRYYQCLLYISGTTSETLWQLGGKQNSFTDLSNGEATKFGWQHDARWTADYSGITLFDNGARYNLKPEVDASRGLHIALDLKAMTAEIKHLYINPRRIISASQGSMQVLPSSNVLIGYGYNAAWTEFTVHGEVLCDVHIGSQKYFDTGAVQTYKVSKQAWVGRPTTKPVARFLDGLLYVSWNGATEVRDWVVQGSNSTRMDKSWVMGEVKAHKTGFETEIRIDCRLWRFVRVRGVGVKGEVLGESDPESVDCGFEHPITKVKIPLVDSSLSSTWTGLLFELIACVLAVIAVYFIWRWKLYKDAYSLYQQVKYEFNY</sequence>
<dbReference type="Pfam" id="PF14269">
    <property type="entry name" value="Arylsulfotran_2"/>
    <property type="match status" value="1"/>
</dbReference>
<reference evidence="2 3" key="1">
    <citation type="submission" date="2017-04" db="EMBL/GenBank/DDBJ databases">
        <title>Draft genome sequence of Marssonina coronaria NL1: causal agent of apple blotch.</title>
        <authorList>
            <person name="Cheng Q."/>
        </authorList>
    </citation>
    <scope>NUCLEOTIDE SEQUENCE [LARGE SCALE GENOMIC DNA]</scope>
    <source>
        <strain evidence="2 3">NL1</strain>
    </source>
</reference>
<dbReference type="InterPro" id="IPR053143">
    <property type="entry name" value="Arylsulfate_ST"/>
</dbReference>
<evidence type="ECO:0000313" key="2">
    <source>
        <dbReference type="EMBL" id="OWP01766.1"/>
    </source>
</evidence>
<dbReference type="EMBL" id="MZNU01000259">
    <property type="protein sequence ID" value="OWP01766.1"/>
    <property type="molecule type" value="Genomic_DNA"/>
</dbReference>
<feature type="transmembrane region" description="Helical" evidence="1">
    <location>
        <begin position="528"/>
        <end position="549"/>
    </location>
</feature>
<keyword evidence="3" id="KW-1185">Reference proteome</keyword>
<keyword evidence="1" id="KW-1133">Transmembrane helix</keyword>
<gene>
    <name evidence="2" type="ORF">B2J93_3428</name>
</gene>
<organism evidence="2 3">
    <name type="scientific">Diplocarpon coronariae</name>
    <dbReference type="NCBI Taxonomy" id="2795749"/>
    <lineage>
        <taxon>Eukaryota</taxon>
        <taxon>Fungi</taxon>
        <taxon>Dikarya</taxon>
        <taxon>Ascomycota</taxon>
        <taxon>Pezizomycotina</taxon>
        <taxon>Leotiomycetes</taxon>
        <taxon>Helotiales</taxon>
        <taxon>Drepanopezizaceae</taxon>
        <taxon>Diplocarpon</taxon>
    </lineage>
</organism>
<dbReference type="OrthoDB" id="5427350at2759"/>
<name>A0A218Z3E0_9HELO</name>
<evidence type="ECO:0000256" key="1">
    <source>
        <dbReference type="SAM" id="Phobius"/>
    </source>
</evidence>
<keyword evidence="1" id="KW-0472">Membrane</keyword>
<dbReference type="PANTHER" id="PTHR35340:SF5">
    <property type="entry name" value="ASST-DOMAIN-CONTAINING PROTEIN"/>
    <property type="match status" value="1"/>
</dbReference>
<evidence type="ECO:0008006" key="4">
    <source>
        <dbReference type="Google" id="ProtNLM"/>
    </source>
</evidence>
<dbReference type="Proteomes" id="UP000242519">
    <property type="component" value="Unassembled WGS sequence"/>
</dbReference>
<dbReference type="STRING" id="503106.A0A218Z3E0"/>
<protein>
    <recommendedName>
        <fullName evidence="4">Arylsulfotransferase</fullName>
    </recommendedName>
</protein>
<dbReference type="PANTHER" id="PTHR35340">
    <property type="entry name" value="PQQ ENZYME REPEAT PROTEIN-RELATED"/>
    <property type="match status" value="1"/>
</dbReference>
<evidence type="ECO:0000313" key="3">
    <source>
        <dbReference type="Proteomes" id="UP000242519"/>
    </source>
</evidence>
<proteinExistence type="predicted"/>
<dbReference type="InParanoid" id="A0A218Z3E0"/>
<keyword evidence="1" id="KW-0812">Transmembrane</keyword>